<organism evidence="5">
    <name type="scientific">Enterobius vermicularis</name>
    <name type="common">Human pinworm</name>
    <dbReference type="NCBI Taxonomy" id="51028"/>
    <lineage>
        <taxon>Eukaryota</taxon>
        <taxon>Metazoa</taxon>
        <taxon>Ecdysozoa</taxon>
        <taxon>Nematoda</taxon>
        <taxon>Chromadorea</taxon>
        <taxon>Rhabditida</taxon>
        <taxon>Spirurina</taxon>
        <taxon>Oxyuridomorpha</taxon>
        <taxon>Oxyuroidea</taxon>
        <taxon>Oxyuridae</taxon>
        <taxon>Enterobius</taxon>
    </lineage>
</organism>
<gene>
    <name evidence="3" type="ORF">EVEC_LOCUS9218</name>
</gene>
<evidence type="ECO:0000256" key="1">
    <source>
        <dbReference type="SAM" id="MobiDB-lite"/>
    </source>
</evidence>
<dbReference type="AlphaFoldDB" id="A0A0N4VGC3"/>
<dbReference type="EMBL" id="UXUI01009894">
    <property type="protein sequence ID" value="VDD94467.1"/>
    <property type="molecule type" value="Genomic_DNA"/>
</dbReference>
<evidence type="ECO:0000256" key="2">
    <source>
        <dbReference type="SAM" id="SignalP"/>
    </source>
</evidence>
<name>A0A0N4VGC3_ENTVE</name>
<feature type="chain" id="PRO_5043122910" evidence="2">
    <location>
        <begin position="21"/>
        <end position="397"/>
    </location>
</feature>
<evidence type="ECO:0000313" key="3">
    <source>
        <dbReference type="EMBL" id="VDD94467.1"/>
    </source>
</evidence>
<evidence type="ECO:0000313" key="4">
    <source>
        <dbReference type="Proteomes" id="UP000274131"/>
    </source>
</evidence>
<proteinExistence type="predicted"/>
<reference evidence="3 4" key="2">
    <citation type="submission" date="2018-10" db="EMBL/GenBank/DDBJ databases">
        <authorList>
            <consortium name="Pathogen Informatics"/>
        </authorList>
    </citation>
    <scope>NUCLEOTIDE SEQUENCE [LARGE SCALE GENOMIC DNA]</scope>
</reference>
<sequence>MITLIFFLHSICFHQFHVYSLPLTERPLKQPSVSPLFKAQNSNIDEEASLATNTVTGLTHGGHQKVEQEHKVQGTKKSYSEEYAVTSEYIVNKNIGPQSSTVLKPQKRKSLFQFMPEPKVHKSYSSTNTVDFDQNSKARTKTEAEKEFRKEVVSGLPASDQNSKNAKAKQSTDKNFHREKEQGSTLKSEYEKRVLEKVVPKSRAKEVVLKDSTSKPDIDPGSADTVALKTIKVEDDKPATRFIPKTGQPEMLAEKQPQTEEDSELQVNQNTDDVLTAGNLDDSNVAAGKGVNEIMVPSELDSSEIRFQSSAGGEAKQLVPLPPKVTEPQYEKPKNGIVETFFNSLKITAKCLHGSCNHVFKQGSEQEVSSIRVMKPPERSEMALPPRHRRKQRTQNS</sequence>
<dbReference type="WBParaSite" id="EVEC_0000982101-mRNA-1">
    <property type="protein sequence ID" value="EVEC_0000982101-mRNA-1"/>
    <property type="gene ID" value="EVEC_0000982101"/>
</dbReference>
<feature type="compositionally biased region" description="Polar residues" evidence="1">
    <location>
        <begin position="123"/>
        <end position="133"/>
    </location>
</feature>
<feature type="region of interest" description="Disordered" evidence="1">
    <location>
        <begin position="364"/>
        <end position="397"/>
    </location>
</feature>
<feature type="compositionally biased region" description="Basic and acidic residues" evidence="1">
    <location>
        <begin position="170"/>
        <end position="188"/>
    </location>
</feature>
<keyword evidence="2" id="KW-0732">Signal</keyword>
<feature type="compositionally biased region" description="Basic residues" evidence="1">
    <location>
        <begin position="386"/>
        <end position="397"/>
    </location>
</feature>
<reference evidence="5" key="1">
    <citation type="submission" date="2017-02" db="UniProtKB">
        <authorList>
            <consortium name="WormBaseParasite"/>
        </authorList>
    </citation>
    <scope>IDENTIFICATION</scope>
</reference>
<feature type="compositionally biased region" description="Basic and acidic residues" evidence="1">
    <location>
        <begin position="134"/>
        <end position="152"/>
    </location>
</feature>
<protein>
    <submittedName>
        <fullName evidence="5">Ovule protein</fullName>
    </submittedName>
</protein>
<evidence type="ECO:0000313" key="5">
    <source>
        <dbReference type="WBParaSite" id="EVEC_0000982101-mRNA-1"/>
    </source>
</evidence>
<feature type="region of interest" description="Disordered" evidence="1">
    <location>
        <begin position="120"/>
        <end position="188"/>
    </location>
</feature>
<dbReference type="Proteomes" id="UP000274131">
    <property type="component" value="Unassembled WGS sequence"/>
</dbReference>
<keyword evidence="4" id="KW-1185">Reference proteome</keyword>
<feature type="signal peptide" evidence="2">
    <location>
        <begin position="1"/>
        <end position="20"/>
    </location>
</feature>
<feature type="compositionally biased region" description="Polar residues" evidence="1">
    <location>
        <begin position="159"/>
        <end position="169"/>
    </location>
</feature>
<accession>A0A0N4VGC3</accession>